<dbReference type="PIRSF" id="PIRSF006578">
    <property type="entry name" value="FwdE"/>
    <property type="match status" value="1"/>
</dbReference>
<reference evidence="5" key="1">
    <citation type="submission" date="2015-10" db="EMBL/GenBank/DDBJ databases">
        <authorList>
            <person name="Lehtovirta-Morley L.E."/>
            <person name="Vieille C."/>
        </authorList>
    </citation>
    <scope>NUCLEOTIDE SEQUENCE [LARGE SCALE GENOMIC DNA]</scope>
</reference>
<protein>
    <submittedName>
        <fullName evidence="4">Formylmethanofuran dehydrogenase subunit E region</fullName>
    </submittedName>
</protein>
<dbReference type="GO" id="GO:0005525">
    <property type="term" value="F:GTP binding"/>
    <property type="evidence" value="ECO:0007669"/>
    <property type="project" value="UniProtKB-KW"/>
</dbReference>
<dbReference type="InterPro" id="IPR026328">
    <property type="entry name" value="FmdE"/>
</dbReference>
<dbReference type="Proteomes" id="UP000196239">
    <property type="component" value="Chromosome 1"/>
</dbReference>
<accession>A0A128A2P9</accession>
<dbReference type="InterPro" id="IPR037103">
    <property type="entry name" value="Tubulin/FtsZ-like_C"/>
</dbReference>
<dbReference type="InterPro" id="IPR053194">
    <property type="entry name" value="tRNA_methyltr_O"/>
</dbReference>
<dbReference type="PANTHER" id="PTHR39418:SF1">
    <property type="entry name" value="DEHYDROGENASE"/>
    <property type="match status" value="1"/>
</dbReference>
<dbReference type="Pfam" id="PF02663">
    <property type="entry name" value="FmdE"/>
    <property type="match status" value="1"/>
</dbReference>
<name>A0A128A2P9_9ARCH</name>
<dbReference type="Gene3D" id="1.10.3320.10">
    <property type="entry name" value="pa2218 like domain"/>
    <property type="match status" value="1"/>
</dbReference>
<dbReference type="PANTHER" id="PTHR39418">
    <property type="entry name" value="DEHYDROGENASE-RELATED"/>
    <property type="match status" value="1"/>
</dbReference>
<gene>
    <name evidence="4" type="primary">fmdE</name>
    <name evidence="4" type="ORF">NDEV_0843</name>
</gene>
<keyword evidence="2" id="KW-0342">GTP-binding</keyword>
<dbReference type="InterPro" id="IPR003814">
    <property type="entry name" value="FmdEsu_dom"/>
</dbReference>
<sequence length="201" mass="22282">MMKISPDLLKIGIEFHGHKCPAMPLGMRAGLAALKKLGVERASNKELYCYCETGPSHATACFVDGLQVSTGCTFGKGNIEKLNLGKTAFTLVDIKNKKAVRVSLNPEFQAKSLSSEFVNQRKKGVEPKDIKPEIVDPAVEKITTIEDSDILKIEEVKNFEFKPKKGTFDWERCSKCNEIVFVTGLRVVDGKHYCIPCSELV</sequence>
<evidence type="ECO:0000256" key="2">
    <source>
        <dbReference type="ARBA" id="ARBA00023134"/>
    </source>
</evidence>
<dbReference type="InterPro" id="IPR023288">
    <property type="entry name" value="Pa2218-like_dom_sf"/>
</dbReference>
<proteinExistence type="predicted"/>
<dbReference type="Gene3D" id="3.30.1330.20">
    <property type="entry name" value="Tubulin/FtsZ, C-terminal domain"/>
    <property type="match status" value="1"/>
</dbReference>
<keyword evidence="5" id="KW-1185">Reference proteome</keyword>
<keyword evidence="1" id="KW-0547">Nucleotide-binding</keyword>
<feature type="domain" description="Formylmethanofuran dehydrogenase subunit E" evidence="3">
    <location>
        <begin position="15"/>
        <end position="151"/>
    </location>
</feature>
<evidence type="ECO:0000259" key="3">
    <source>
        <dbReference type="Pfam" id="PF02663"/>
    </source>
</evidence>
<organism evidence="4 5">
    <name type="scientific">Nitrosotalea devaniterrae</name>
    <dbReference type="NCBI Taxonomy" id="1078905"/>
    <lineage>
        <taxon>Archaea</taxon>
        <taxon>Nitrososphaerota</taxon>
        <taxon>Nitrososphaeria</taxon>
        <taxon>Nitrosotaleales</taxon>
        <taxon>Nitrosotaleaceae</taxon>
        <taxon>Nitrosotalea</taxon>
    </lineage>
</organism>
<dbReference type="AlphaFoldDB" id="A0A128A2P9"/>
<dbReference type="EMBL" id="LN890280">
    <property type="protein sequence ID" value="CUR51608.1"/>
    <property type="molecule type" value="Genomic_DNA"/>
</dbReference>
<evidence type="ECO:0000313" key="4">
    <source>
        <dbReference type="EMBL" id="CUR51608.1"/>
    </source>
</evidence>
<dbReference type="SUPFAM" id="SSF143555">
    <property type="entry name" value="FwdE-like"/>
    <property type="match status" value="1"/>
</dbReference>
<evidence type="ECO:0000313" key="5">
    <source>
        <dbReference type="Proteomes" id="UP000196239"/>
    </source>
</evidence>
<dbReference type="KEGG" id="ndv:NDEV_0843"/>
<evidence type="ECO:0000256" key="1">
    <source>
        <dbReference type="ARBA" id="ARBA00022741"/>
    </source>
</evidence>